<evidence type="ECO:0000256" key="1">
    <source>
        <dbReference type="SAM" id="MobiDB-lite"/>
    </source>
</evidence>
<reference evidence="3" key="1">
    <citation type="submission" date="2013-02" db="EMBL/GenBank/DDBJ databases">
        <authorList>
            <person name="Hughes D."/>
        </authorList>
    </citation>
    <scope>NUCLEOTIDE SEQUENCE</scope>
    <source>
        <strain>Durham</strain>
        <strain evidence="3">NC isolate 2 -- Noor lab</strain>
    </source>
</reference>
<dbReference type="EMBL" id="CAQQ02190260">
    <property type="status" value="NOT_ANNOTATED_CDS"/>
    <property type="molecule type" value="Genomic_DNA"/>
</dbReference>
<name>T1GGM2_MEGSC</name>
<evidence type="ECO:0000313" key="2">
    <source>
        <dbReference type="EnsemblMetazoa" id="MESCA002545-PA"/>
    </source>
</evidence>
<dbReference type="EnsemblMetazoa" id="MESCA002545-RA">
    <property type="protein sequence ID" value="MESCA002545-PA"/>
    <property type="gene ID" value="MESCA002545"/>
</dbReference>
<feature type="region of interest" description="Disordered" evidence="1">
    <location>
        <begin position="1"/>
        <end position="21"/>
    </location>
</feature>
<protein>
    <submittedName>
        <fullName evidence="2">Uncharacterized protein</fullName>
    </submittedName>
</protein>
<feature type="region of interest" description="Disordered" evidence="1">
    <location>
        <begin position="39"/>
        <end position="73"/>
    </location>
</feature>
<dbReference type="AlphaFoldDB" id="T1GGM2"/>
<dbReference type="Proteomes" id="UP000015102">
    <property type="component" value="Unassembled WGS sequence"/>
</dbReference>
<keyword evidence="3" id="KW-1185">Reference proteome</keyword>
<proteinExistence type="predicted"/>
<dbReference type="HOGENOM" id="CLU_2707635_0_0_1"/>
<organism evidence="2 3">
    <name type="scientific">Megaselia scalaris</name>
    <name type="common">Humpbacked fly</name>
    <name type="synonym">Phora scalaris</name>
    <dbReference type="NCBI Taxonomy" id="36166"/>
    <lineage>
        <taxon>Eukaryota</taxon>
        <taxon>Metazoa</taxon>
        <taxon>Ecdysozoa</taxon>
        <taxon>Arthropoda</taxon>
        <taxon>Hexapoda</taxon>
        <taxon>Insecta</taxon>
        <taxon>Pterygota</taxon>
        <taxon>Neoptera</taxon>
        <taxon>Endopterygota</taxon>
        <taxon>Diptera</taxon>
        <taxon>Brachycera</taxon>
        <taxon>Muscomorpha</taxon>
        <taxon>Platypezoidea</taxon>
        <taxon>Phoridae</taxon>
        <taxon>Megaseliini</taxon>
        <taxon>Megaselia</taxon>
    </lineage>
</organism>
<sequence>MSKILSNFRSGNGNCQNPPSTSVVVKEARILEASETVSIEKDNDGPSGNFTIVGEFDGQDISMSDENQLLDEG</sequence>
<evidence type="ECO:0000313" key="3">
    <source>
        <dbReference type="Proteomes" id="UP000015102"/>
    </source>
</evidence>
<accession>T1GGM2</accession>
<reference evidence="2" key="2">
    <citation type="submission" date="2015-06" db="UniProtKB">
        <authorList>
            <consortium name="EnsemblMetazoa"/>
        </authorList>
    </citation>
    <scope>IDENTIFICATION</scope>
</reference>
<dbReference type="EMBL" id="CAQQ02190261">
    <property type="status" value="NOT_ANNOTATED_CDS"/>
    <property type="molecule type" value="Genomic_DNA"/>
</dbReference>